<dbReference type="GO" id="GO:0016020">
    <property type="term" value="C:membrane"/>
    <property type="evidence" value="ECO:0007669"/>
    <property type="project" value="UniProtKB-SubCell"/>
</dbReference>
<dbReference type="EMBL" id="JBJKBG010000006">
    <property type="protein sequence ID" value="KAL3734787.1"/>
    <property type="molecule type" value="Genomic_DNA"/>
</dbReference>
<keyword evidence="3" id="KW-0812">Transmembrane</keyword>
<dbReference type="AlphaFoldDB" id="A0ABD3K796"/>
<dbReference type="Proteomes" id="UP001634007">
    <property type="component" value="Unassembled WGS sequence"/>
</dbReference>
<keyword evidence="7" id="KW-1185">Reference proteome</keyword>
<organism evidence="6 7">
    <name type="scientific">Eucalyptus globulus</name>
    <name type="common">Tasmanian blue gum</name>
    <dbReference type="NCBI Taxonomy" id="34317"/>
    <lineage>
        <taxon>Eukaryota</taxon>
        <taxon>Viridiplantae</taxon>
        <taxon>Streptophyta</taxon>
        <taxon>Embryophyta</taxon>
        <taxon>Tracheophyta</taxon>
        <taxon>Spermatophyta</taxon>
        <taxon>Magnoliopsida</taxon>
        <taxon>eudicotyledons</taxon>
        <taxon>Gunneridae</taxon>
        <taxon>Pentapetalae</taxon>
        <taxon>rosids</taxon>
        <taxon>malvids</taxon>
        <taxon>Myrtales</taxon>
        <taxon>Myrtaceae</taxon>
        <taxon>Myrtoideae</taxon>
        <taxon>Eucalypteae</taxon>
        <taxon>Eucalyptus</taxon>
    </lineage>
</organism>
<sequence>MVMKAMIREQKQWIASGEELDAYLDFFISEGMTLSEEQNAILLREAIIESGDSTMVLTEWALDELAKDAKWQVHI</sequence>
<evidence type="ECO:0000256" key="2">
    <source>
        <dbReference type="ARBA" id="ARBA00010617"/>
    </source>
</evidence>
<evidence type="ECO:0000313" key="7">
    <source>
        <dbReference type="Proteomes" id="UP001634007"/>
    </source>
</evidence>
<dbReference type="PANTHER" id="PTHR47283:SF1">
    <property type="entry name" value="ENT-KAURENE OXIDASE, CHLOROPLASTIC"/>
    <property type="match status" value="1"/>
</dbReference>
<protein>
    <submittedName>
        <fullName evidence="6">Uncharacterized protein</fullName>
    </submittedName>
</protein>
<dbReference type="InterPro" id="IPR044225">
    <property type="entry name" value="KO_chloroplastic"/>
</dbReference>
<keyword evidence="4" id="KW-1133">Transmembrane helix</keyword>
<evidence type="ECO:0000313" key="6">
    <source>
        <dbReference type="EMBL" id="KAL3734787.1"/>
    </source>
</evidence>
<comment type="caution">
    <text evidence="6">The sequence shown here is derived from an EMBL/GenBank/DDBJ whole genome shotgun (WGS) entry which is preliminary data.</text>
</comment>
<evidence type="ECO:0000256" key="1">
    <source>
        <dbReference type="ARBA" id="ARBA00004167"/>
    </source>
</evidence>
<gene>
    <name evidence="6" type="ORF">ACJRO7_024029</name>
</gene>
<evidence type="ECO:0000256" key="5">
    <source>
        <dbReference type="ARBA" id="ARBA00023136"/>
    </source>
</evidence>
<accession>A0ABD3K796</accession>
<comment type="subcellular location">
    <subcellularLocation>
        <location evidence="1">Membrane</location>
        <topology evidence="1">Single-pass membrane protein</topology>
    </subcellularLocation>
</comment>
<reference evidence="6 7" key="1">
    <citation type="submission" date="2024-11" db="EMBL/GenBank/DDBJ databases">
        <title>Chromosome-level genome assembly of Eucalyptus globulus Labill. provides insights into its genome evolution.</title>
        <authorList>
            <person name="Li X."/>
        </authorList>
    </citation>
    <scope>NUCLEOTIDE SEQUENCE [LARGE SCALE GENOMIC DNA]</scope>
    <source>
        <strain evidence="6">CL2024</strain>
        <tissue evidence="6">Fresh tender leaves</tissue>
    </source>
</reference>
<name>A0ABD3K796_EUCGL</name>
<comment type="similarity">
    <text evidence="2">Belongs to the cytochrome P450 family.</text>
</comment>
<keyword evidence="5" id="KW-0472">Membrane</keyword>
<proteinExistence type="inferred from homology"/>
<dbReference type="PANTHER" id="PTHR47283">
    <property type="entry name" value="ENT-KAURENE OXIDASE, CHLOROPLASTIC"/>
    <property type="match status" value="1"/>
</dbReference>
<evidence type="ECO:0000256" key="4">
    <source>
        <dbReference type="ARBA" id="ARBA00022989"/>
    </source>
</evidence>
<evidence type="ECO:0000256" key="3">
    <source>
        <dbReference type="ARBA" id="ARBA00022692"/>
    </source>
</evidence>